<feature type="transmembrane region" description="Helical" evidence="2">
    <location>
        <begin position="215"/>
        <end position="240"/>
    </location>
</feature>
<gene>
    <name evidence="4" type="ORF">HLA91_03915</name>
</gene>
<feature type="region of interest" description="Disordered" evidence="1">
    <location>
        <begin position="251"/>
        <end position="370"/>
    </location>
</feature>
<name>A0A849AP50_9MICO</name>
<protein>
    <recommendedName>
        <fullName evidence="3">LppM domain-containing protein</fullName>
    </recommendedName>
</protein>
<dbReference type="InterPro" id="IPR053807">
    <property type="entry name" value="LppM"/>
</dbReference>
<evidence type="ECO:0000259" key="3">
    <source>
        <dbReference type="Pfam" id="PF21946"/>
    </source>
</evidence>
<keyword evidence="2" id="KW-0472">Membrane</keyword>
<organism evidence="4 5">
    <name type="scientific">Brevibacterium luteolum</name>
    <dbReference type="NCBI Taxonomy" id="199591"/>
    <lineage>
        <taxon>Bacteria</taxon>
        <taxon>Bacillati</taxon>
        <taxon>Actinomycetota</taxon>
        <taxon>Actinomycetes</taxon>
        <taxon>Micrococcales</taxon>
        <taxon>Brevibacteriaceae</taxon>
        <taxon>Brevibacterium</taxon>
    </lineage>
</organism>
<keyword evidence="2" id="KW-1133">Transmembrane helix</keyword>
<evidence type="ECO:0000313" key="5">
    <source>
        <dbReference type="Proteomes" id="UP000549517"/>
    </source>
</evidence>
<feature type="compositionally biased region" description="Low complexity" evidence="1">
    <location>
        <begin position="310"/>
        <end position="351"/>
    </location>
</feature>
<feature type="compositionally biased region" description="Gly residues" evidence="1">
    <location>
        <begin position="352"/>
        <end position="363"/>
    </location>
</feature>
<accession>A0A849AP50</accession>
<evidence type="ECO:0000256" key="2">
    <source>
        <dbReference type="SAM" id="Phobius"/>
    </source>
</evidence>
<dbReference type="Pfam" id="PF21946">
    <property type="entry name" value="LppM"/>
    <property type="match status" value="1"/>
</dbReference>
<dbReference type="RefSeq" id="WP_170273638.1">
    <property type="nucleotide sequence ID" value="NZ_BAAAKH010000007.1"/>
</dbReference>
<reference evidence="4 5" key="1">
    <citation type="submission" date="2020-05" db="EMBL/GenBank/DDBJ databases">
        <title>MicrobeNet Type strains.</title>
        <authorList>
            <person name="Nicholson A.C."/>
        </authorList>
    </citation>
    <scope>NUCLEOTIDE SEQUENCE [LARGE SCALE GENOMIC DNA]</scope>
    <source>
        <strain evidence="4 5">CCUG 46604</strain>
    </source>
</reference>
<feature type="domain" description="LppM" evidence="3">
    <location>
        <begin position="30"/>
        <end position="208"/>
    </location>
</feature>
<evidence type="ECO:0000256" key="1">
    <source>
        <dbReference type="SAM" id="MobiDB-lite"/>
    </source>
</evidence>
<dbReference type="Proteomes" id="UP000549517">
    <property type="component" value="Unassembled WGS sequence"/>
</dbReference>
<evidence type="ECO:0000313" key="4">
    <source>
        <dbReference type="EMBL" id="NNG78523.1"/>
    </source>
</evidence>
<keyword evidence="2" id="KW-0812">Transmembrane</keyword>
<proteinExistence type="predicted"/>
<sequence length="370" mass="38742">MKTLTDRVTKPLAVGLMLLLGFVLTGCMAVSFDMEIDKDLKLSGTMQYTFDRQMLEDQSSQYGSYGTSTDYEGDVDESIREAEAEAPEGMTVEKISTDTDLGMKLILDKVDPNALTGGTETGLDGLSISKENGEISFSMPNFIRSSDLGSGVGEYETAGGDPASLFTEATVKLTFPGKIIDAPGGQIEDNVVTYDLKSFDGDTITVKAKSSSFPWWVLFVIGGILLLLLIGGGILLAVLLSRKKKQQQHQGGPAAAASYGVPGQYGHQSQYGQPSAGPSAPGQYGHPGPQSQPGPYGQPPQQGQPGGPGRVQPPQAPGSAPGSYGQQGGSQPQWGQGQPGQQFGQPPQQGPGQPGYGNPGYGSGPQPPRQ</sequence>
<comment type="caution">
    <text evidence="4">The sequence shown here is derived from an EMBL/GenBank/DDBJ whole genome shotgun (WGS) entry which is preliminary data.</text>
</comment>
<dbReference type="EMBL" id="JABEMC010000002">
    <property type="protein sequence ID" value="NNG78523.1"/>
    <property type="molecule type" value="Genomic_DNA"/>
</dbReference>
<dbReference type="AlphaFoldDB" id="A0A849AP50"/>
<dbReference type="PROSITE" id="PS51257">
    <property type="entry name" value="PROKAR_LIPOPROTEIN"/>
    <property type="match status" value="1"/>
</dbReference>